<dbReference type="GO" id="GO:0006355">
    <property type="term" value="P:regulation of DNA-templated transcription"/>
    <property type="evidence" value="ECO:0007669"/>
    <property type="project" value="InterPro"/>
</dbReference>
<accession>A0A8C4MTY4</accession>
<dbReference type="InterPro" id="IPR001909">
    <property type="entry name" value="KRAB"/>
</dbReference>
<dbReference type="PANTHER" id="PTHR23232">
    <property type="entry name" value="KRAB DOMAIN C2H2 ZINC FINGER"/>
    <property type="match status" value="1"/>
</dbReference>
<dbReference type="SUPFAM" id="SSF109640">
    <property type="entry name" value="KRAB domain (Kruppel-associated box)"/>
    <property type="match status" value="1"/>
</dbReference>
<name>A0A8C4MTY4_EQUAS</name>
<dbReference type="CDD" id="cd07765">
    <property type="entry name" value="KRAB_A-box"/>
    <property type="match status" value="1"/>
</dbReference>
<dbReference type="InterPro" id="IPR036051">
    <property type="entry name" value="KRAB_dom_sf"/>
</dbReference>
<evidence type="ECO:0000313" key="2">
    <source>
        <dbReference type="Ensembl" id="ENSEASP00005031893.1"/>
    </source>
</evidence>
<evidence type="ECO:0000259" key="1">
    <source>
        <dbReference type="PROSITE" id="PS50805"/>
    </source>
</evidence>
<dbReference type="InterPro" id="IPR050169">
    <property type="entry name" value="Krueppel_C2H2_ZnF"/>
</dbReference>
<sequence length="203" mass="23444">ILAEKEAQTQRKERGVLLTFRDVAIEFSQEERECLDPAQRALYRDVMLENCRNLLSLARLSLSDLNIISILEQRQVTWAVGGELKIVKQPGRWECIKDTGKSSDGQRGRNKYIKCFENRIGLGIQSHLAELQEFQTEGKIHESNQVEKFINNSYSASELQRIPPSIKINIHHNSGKIFMYPLLLTQHQKTTPSRHIEKVNIYN</sequence>
<dbReference type="Pfam" id="PF01352">
    <property type="entry name" value="KRAB"/>
    <property type="match status" value="1"/>
</dbReference>
<protein>
    <recommendedName>
        <fullName evidence="1">KRAB domain-containing protein</fullName>
    </recommendedName>
</protein>
<dbReference type="Ensembl" id="ENSEAST00005034731.1">
    <property type="protein sequence ID" value="ENSEASP00005031893.1"/>
    <property type="gene ID" value="ENSEASG00005021768.1"/>
</dbReference>
<dbReference type="PROSITE" id="PS50805">
    <property type="entry name" value="KRAB"/>
    <property type="match status" value="1"/>
</dbReference>
<organism evidence="2">
    <name type="scientific">Equus asinus asinus</name>
    <dbReference type="NCBI Taxonomy" id="83772"/>
    <lineage>
        <taxon>Eukaryota</taxon>
        <taxon>Metazoa</taxon>
        <taxon>Chordata</taxon>
        <taxon>Craniata</taxon>
        <taxon>Vertebrata</taxon>
        <taxon>Euteleostomi</taxon>
        <taxon>Mammalia</taxon>
        <taxon>Eutheria</taxon>
        <taxon>Laurasiatheria</taxon>
        <taxon>Perissodactyla</taxon>
        <taxon>Equidae</taxon>
        <taxon>Equus</taxon>
    </lineage>
</organism>
<proteinExistence type="predicted"/>
<feature type="domain" description="KRAB" evidence="1">
    <location>
        <begin position="18"/>
        <end position="90"/>
    </location>
</feature>
<dbReference type="PANTHER" id="PTHR23232:SF158">
    <property type="entry name" value="KRAB DOMAIN-CONTAINING PROTEIN 5"/>
    <property type="match status" value="1"/>
</dbReference>
<dbReference type="Gene3D" id="6.10.140.140">
    <property type="match status" value="1"/>
</dbReference>
<dbReference type="SMART" id="SM00349">
    <property type="entry name" value="KRAB"/>
    <property type="match status" value="1"/>
</dbReference>
<dbReference type="AlphaFoldDB" id="A0A8C4MTY4"/>
<reference evidence="2" key="1">
    <citation type="submission" date="2023-03" db="UniProtKB">
        <authorList>
            <consortium name="Ensembl"/>
        </authorList>
    </citation>
    <scope>IDENTIFICATION</scope>
</reference>